<dbReference type="Pfam" id="PF11297">
    <property type="entry name" value="DUF3098"/>
    <property type="match status" value="1"/>
</dbReference>
<comment type="caution">
    <text evidence="2">The sequence shown here is derived from an EMBL/GenBank/DDBJ whole genome shotgun (WGS) entry which is preliminary data.</text>
</comment>
<organism evidence="2">
    <name type="scientific">bioreactor metagenome</name>
    <dbReference type="NCBI Taxonomy" id="1076179"/>
    <lineage>
        <taxon>unclassified sequences</taxon>
        <taxon>metagenomes</taxon>
        <taxon>ecological metagenomes</taxon>
    </lineage>
</organism>
<evidence type="ECO:0000313" key="2">
    <source>
        <dbReference type="EMBL" id="MPM47233.1"/>
    </source>
</evidence>
<name>A0A645A8P5_9ZZZZ</name>
<gene>
    <name evidence="2" type="ORF">SDC9_93941</name>
</gene>
<reference evidence="2" key="1">
    <citation type="submission" date="2019-08" db="EMBL/GenBank/DDBJ databases">
        <authorList>
            <person name="Kucharzyk K."/>
            <person name="Murdoch R.W."/>
            <person name="Higgins S."/>
            <person name="Loffler F."/>
        </authorList>
    </citation>
    <scope>NUCLEOTIDE SEQUENCE</scope>
</reference>
<keyword evidence="1" id="KW-0472">Membrane</keyword>
<evidence type="ECO:0000256" key="1">
    <source>
        <dbReference type="SAM" id="Phobius"/>
    </source>
</evidence>
<proteinExistence type="predicted"/>
<protein>
    <recommendedName>
        <fullName evidence="3">DUF3098 domain-containing protein</fullName>
    </recommendedName>
</protein>
<dbReference type="EMBL" id="VSSQ01011598">
    <property type="protein sequence ID" value="MPM47233.1"/>
    <property type="molecule type" value="Genomic_DNA"/>
</dbReference>
<dbReference type="InterPro" id="IPR021448">
    <property type="entry name" value="DUF3098"/>
</dbReference>
<accession>A0A645A8P5</accession>
<sequence>MESGKFAMPKKNLLYVLVGLAFMITGYALMTGGGTTDPSVFTGDEMFSFRRITLAPLFILAGFAIEIFAVMYIPKSGK</sequence>
<keyword evidence="1" id="KW-1133">Transmembrane helix</keyword>
<dbReference type="AlphaFoldDB" id="A0A645A8P5"/>
<feature type="transmembrane region" description="Helical" evidence="1">
    <location>
        <begin position="52"/>
        <end position="73"/>
    </location>
</feature>
<feature type="transmembrane region" description="Helical" evidence="1">
    <location>
        <begin position="12"/>
        <end position="32"/>
    </location>
</feature>
<evidence type="ECO:0008006" key="3">
    <source>
        <dbReference type="Google" id="ProtNLM"/>
    </source>
</evidence>
<keyword evidence="1" id="KW-0812">Transmembrane</keyword>